<comment type="caution">
    <text evidence="6">The sequence shown here is derived from an EMBL/GenBank/DDBJ whole genome shotgun (WGS) entry which is preliminary data.</text>
</comment>
<dbReference type="PANTHER" id="PTHR43353:SF5">
    <property type="entry name" value="SUCCINATE-SEMIALDEHYDE DEHYDROGENASE, MITOCHONDRIAL"/>
    <property type="match status" value="1"/>
</dbReference>
<dbReference type="EMBL" id="BFBB01000003">
    <property type="protein sequence ID" value="GBF50006.1"/>
    <property type="molecule type" value="Genomic_DNA"/>
</dbReference>
<dbReference type="Pfam" id="PF00171">
    <property type="entry name" value="Aldedh"/>
    <property type="match status" value="1"/>
</dbReference>
<evidence type="ECO:0000256" key="2">
    <source>
        <dbReference type="ARBA" id="ARBA00023002"/>
    </source>
</evidence>
<keyword evidence="7" id="KW-1185">Reference proteome</keyword>
<dbReference type="PANTHER" id="PTHR43353">
    <property type="entry name" value="SUCCINATE-SEMIALDEHYDE DEHYDROGENASE, MITOCHONDRIAL"/>
    <property type="match status" value="1"/>
</dbReference>
<reference evidence="6 7" key="1">
    <citation type="submission" date="2018-02" db="EMBL/GenBank/DDBJ databases">
        <title>Novel Leptospira species isolated from soil and water in Japan.</title>
        <authorList>
            <person name="Nakao R."/>
            <person name="Masuzawa T."/>
        </authorList>
    </citation>
    <scope>NUCLEOTIDE SEQUENCE [LARGE SCALE GENOMIC DNA]</scope>
    <source>
        <strain evidence="6 7">YH101</strain>
    </source>
</reference>
<organism evidence="6 7">
    <name type="scientific">Leptospira ryugenii</name>
    <dbReference type="NCBI Taxonomy" id="1917863"/>
    <lineage>
        <taxon>Bacteria</taxon>
        <taxon>Pseudomonadati</taxon>
        <taxon>Spirochaetota</taxon>
        <taxon>Spirochaetia</taxon>
        <taxon>Leptospirales</taxon>
        <taxon>Leptospiraceae</taxon>
        <taxon>Leptospira</taxon>
    </lineage>
</organism>
<feature type="active site" evidence="3">
    <location>
        <position position="256"/>
    </location>
</feature>
<evidence type="ECO:0000256" key="4">
    <source>
        <dbReference type="RuleBase" id="RU003345"/>
    </source>
</evidence>
<dbReference type="CDD" id="cd07103">
    <property type="entry name" value="ALDH_F5_SSADH_GabD"/>
    <property type="match status" value="1"/>
</dbReference>
<dbReference type="GO" id="GO:0005829">
    <property type="term" value="C:cytosol"/>
    <property type="evidence" value="ECO:0007669"/>
    <property type="project" value="TreeGrafter"/>
</dbReference>
<dbReference type="PROSITE" id="PS00070">
    <property type="entry name" value="ALDEHYDE_DEHYDR_CYS"/>
    <property type="match status" value="1"/>
</dbReference>
<dbReference type="InterPro" id="IPR010102">
    <property type="entry name" value="Succ_semiAld_DH"/>
</dbReference>
<accession>A0A2P2DZI8</accession>
<feature type="domain" description="Aldehyde dehydrogenase" evidence="5">
    <location>
        <begin position="20"/>
        <end position="478"/>
    </location>
</feature>
<dbReference type="SUPFAM" id="SSF53720">
    <property type="entry name" value="ALDH-like"/>
    <property type="match status" value="1"/>
</dbReference>
<dbReference type="InterPro" id="IPR016162">
    <property type="entry name" value="Ald_DH_N"/>
</dbReference>
<sequence>MNELFDQTLFRQSNYINGEWTKAVSGETLSVQNPSTRSTIGTIPKSGTQETESAIRSAQSALYLWKKTTAKERSQILRKWFQLMIENADDLARILTSEQGKPLAEAKGEILYAASYIEWFSEEAKRVYGDIIPSHRTDTRIMVLKEPIGVVATITPWNFPSAMLARKVAPALAAGCTVVSKPSELTPYSASAMCELATRAGLPKGVWNLVFGEPKEIGESLLNSPIVRKLSFTGSTRTGIYLMEKSAKTLKKLSLELGGNAPFIVFEDADIEASLKGAMLSKYRNTGQTCVCVNRFIVQESIAQEFSERLAKLASQLKVGDGFSEGVQQGPLINEPALKKVEEHIKDATAKGAKILTGGKPHPMGGTFFEPTVLYPVNQQMLVSKEETFGPVSSIQTFRTEEEAIQIANDTEFGLASYVFTSNIARLFRVAEGLEYGMVGINEGLISSEQVPFGGVKFSGMGREGSKYGIEDYIVTKYLCLGGIT</sequence>
<gene>
    <name evidence="6" type="ORF">LPTSP4_15270</name>
</gene>
<proteinExistence type="inferred from homology"/>
<dbReference type="InterPro" id="IPR015590">
    <property type="entry name" value="Aldehyde_DH_dom"/>
</dbReference>
<evidence type="ECO:0000259" key="5">
    <source>
        <dbReference type="Pfam" id="PF00171"/>
    </source>
</evidence>
<evidence type="ECO:0000313" key="6">
    <source>
        <dbReference type="EMBL" id="GBF50006.1"/>
    </source>
</evidence>
<dbReference type="InterPro" id="IPR029510">
    <property type="entry name" value="Ald_DH_CS_GLU"/>
</dbReference>
<name>A0A2P2DZI8_9LEPT</name>
<dbReference type="OrthoDB" id="9762913at2"/>
<dbReference type="InterPro" id="IPR050740">
    <property type="entry name" value="Aldehyde_DH_Superfamily"/>
</dbReference>
<dbReference type="Gene3D" id="3.40.605.10">
    <property type="entry name" value="Aldehyde Dehydrogenase, Chain A, domain 1"/>
    <property type="match status" value="1"/>
</dbReference>
<keyword evidence="2 4" id="KW-0560">Oxidoreductase</keyword>
<dbReference type="PROSITE" id="PS00687">
    <property type="entry name" value="ALDEHYDE_DEHYDR_GLU"/>
    <property type="match status" value="1"/>
</dbReference>
<comment type="similarity">
    <text evidence="1 4">Belongs to the aldehyde dehydrogenase family.</text>
</comment>
<dbReference type="InterPro" id="IPR016161">
    <property type="entry name" value="Ald_DH/histidinol_DH"/>
</dbReference>
<dbReference type="FunFam" id="3.40.309.10:FF:000004">
    <property type="entry name" value="Succinate-semialdehyde dehydrogenase I"/>
    <property type="match status" value="1"/>
</dbReference>
<evidence type="ECO:0000256" key="1">
    <source>
        <dbReference type="ARBA" id="ARBA00009986"/>
    </source>
</evidence>
<dbReference type="InterPro" id="IPR016160">
    <property type="entry name" value="Ald_DH_CS_CYS"/>
</dbReference>
<dbReference type="FunFam" id="3.40.605.10:FF:000005">
    <property type="entry name" value="Succinate-semialdehyde dehydrogenase I"/>
    <property type="match status" value="1"/>
</dbReference>
<evidence type="ECO:0000313" key="7">
    <source>
        <dbReference type="Proteomes" id="UP000245133"/>
    </source>
</evidence>
<dbReference type="NCBIfam" id="TIGR01780">
    <property type="entry name" value="SSADH"/>
    <property type="match status" value="1"/>
</dbReference>
<dbReference type="GO" id="GO:0009450">
    <property type="term" value="P:gamma-aminobutyric acid catabolic process"/>
    <property type="evidence" value="ECO:0007669"/>
    <property type="project" value="InterPro"/>
</dbReference>
<evidence type="ECO:0000256" key="3">
    <source>
        <dbReference type="PROSITE-ProRule" id="PRU10007"/>
    </source>
</evidence>
<dbReference type="RefSeq" id="WP_108975385.1">
    <property type="nucleotide sequence ID" value="NZ_BFBB01000003.1"/>
</dbReference>
<dbReference type="GO" id="GO:0004777">
    <property type="term" value="F:succinate-semialdehyde dehydrogenase (NAD+) activity"/>
    <property type="evidence" value="ECO:0007669"/>
    <property type="project" value="TreeGrafter"/>
</dbReference>
<dbReference type="Proteomes" id="UP000245133">
    <property type="component" value="Unassembled WGS sequence"/>
</dbReference>
<protein>
    <submittedName>
        <fullName evidence="6">Succinate-semialdehyde dehydrogenase</fullName>
    </submittedName>
</protein>
<dbReference type="Gene3D" id="3.40.309.10">
    <property type="entry name" value="Aldehyde Dehydrogenase, Chain A, domain 2"/>
    <property type="match status" value="1"/>
</dbReference>
<dbReference type="AlphaFoldDB" id="A0A2P2DZI8"/>
<dbReference type="InterPro" id="IPR016163">
    <property type="entry name" value="Ald_DH_C"/>
</dbReference>